<evidence type="ECO:0000256" key="1">
    <source>
        <dbReference type="SAM" id="MobiDB-lite"/>
    </source>
</evidence>
<keyword evidence="3" id="KW-0378">Hydrolase</keyword>
<dbReference type="GO" id="GO:0004519">
    <property type="term" value="F:endonuclease activity"/>
    <property type="evidence" value="ECO:0007669"/>
    <property type="project" value="UniProtKB-KW"/>
</dbReference>
<evidence type="ECO:0000313" key="3">
    <source>
        <dbReference type="EMBL" id="SEH43783.1"/>
    </source>
</evidence>
<gene>
    <name evidence="3" type="ORF">SAMN04244559_02311</name>
</gene>
<dbReference type="AlphaFoldDB" id="A0A1H6I9V3"/>
<dbReference type="Proteomes" id="UP000182983">
    <property type="component" value="Unassembled WGS sequence"/>
</dbReference>
<evidence type="ECO:0000313" key="4">
    <source>
        <dbReference type="Proteomes" id="UP000182983"/>
    </source>
</evidence>
<feature type="chain" id="PRO_5010354146" evidence="2">
    <location>
        <begin position="20"/>
        <end position="204"/>
    </location>
</feature>
<keyword evidence="3" id="KW-0255">Endonuclease</keyword>
<dbReference type="InterPro" id="IPR035437">
    <property type="entry name" value="SNase_OB-fold_sf"/>
</dbReference>
<keyword evidence="4" id="KW-1185">Reference proteome</keyword>
<keyword evidence="3" id="KW-0540">Nuclease</keyword>
<dbReference type="RefSeq" id="WP_074768691.1">
    <property type="nucleotide sequence ID" value="NZ_FNWO01000009.1"/>
</dbReference>
<sequence length="204" mass="21175">MRVSLALLLSALLTAPVWAAPPPPASAQTLGASAAPSAPPPPPAAALPAPAPPPLPRCAEDGEGAACVWGRAEGFDAGSVQLHGLSIELVGITVPGRKDLCGSRASREEFDCARPARKKMADLVRGGLACDIVDVAGGQLWGRCRTIDGDLGRLLILAGVARTAKDGPYEEPQLQAINAKRGLWASDVILPRDWEAARRKATDN</sequence>
<feature type="signal peptide" evidence="2">
    <location>
        <begin position="1"/>
        <end position="19"/>
    </location>
</feature>
<proteinExistence type="predicted"/>
<accession>A0A1H6I9V3</accession>
<feature type="region of interest" description="Disordered" evidence="1">
    <location>
        <begin position="24"/>
        <end position="53"/>
    </location>
</feature>
<dbReference type="SUPFAM" id="SSF50199">
    <property type="entry name" value="Staphylococcal nuclease"/>
    <property type="match status" value="1"/>
</dbReference>
<dbReference type="EMBL" id="FNWO01000009">
    <property type="protein sequence ID" value="SEH43783.1"/>
    <property type="molecule type" value="Genomic_DNA"/>
</dbReference>
<organism evidence="3 4">
    <name type="scientific">Magnetospirillum fulvum</name>
    <name type="common">Rhodospirillum fulvum</name>
    <dbReference type="NCBI Taxonomy" id="1082"/>
    <lineage>
        <taxon>Bacteria</taxon>
        <taxon>Pseudomonadati</taxon>
        <taxon>Pseudomonadota</taxon>
        <taxon>Alphaproteobacteria</taxon>
        <taxon>Rhodospirillales</taxon>
        <taxon>Rhodospirillaceae</taxon>
        <taxon>Magnetospirillum</taxon>
    </lineage>
</organism>
<protein>
    <submittedName>
        <fullName evidence="3">Endonuclease YncB, thermonuclease family</fullName>
    </submittedName>
</protein>
<name>A0A1H6I9V3_MAGFU</name>
<reference evidence="4" key="1">
    <citation type="submission" date="2016-10" db="EMBL/GenBank/DDBJ databases">
        <authorList>
            <person name="Varghese N."/>
            <person name="Submissions S."/>
        </authorList>
    </citation>
    <scope>NUCLEOTIDE SEQUENCE [LARGE SCALE GENOMIC DNA]</scope>
    <source>
        <strain evidence="4">DSM 13234</strain>
    </source>
</reference>
<keyword evidence="2" id="KW-0732">Signal</keyword>
<feature type="compositionally biased region" description="Pro residues" evidence="1">
    <location>
        <begin position="37"/>
        <end position="53"/>
    </location>
</feature>
<evidence type="ECO:0000256" key="2">
    <source>
        <dbReference type="SAM" id="SignalP"/>
    </source>
</evidence>
<dbReference type="OrthoDB" id="9805504at2"/>